<organism evidence="3 4">
    <name type="scientific">Ridgeia piscesae</name>
    <name type="common">Tubeworm</name>
    <dbReference type="NCBI Taxonomy" id="27915"/>
    <lineage>
        <taxon>Eukaryota</taxon>
        <taxon>Metazoa</taxon>
        <taxon>Spiralia</taxon>
        <taxon>Lophotrochozoa</taxon>
        <taxon>Annelida</taxon>
        <taxon>Polychaeta</taxon>
        <taxon>Sedentaria</taxon>
        <taxon>Canalipalpata</taxon>
        <taxon>Sabellida</taxon>
        <taxon>Siboglinidae</taxon>
        <taxon>Ridgeia</taxon>
    </lineage>
</organism>
<dbReference type="AlphaFoldDB" id="A0AAD9PB65"/>
<comment type="caution">
    <text evidence="3">The sequence shown here is derived from an EMBL/GenBank/DDBJ whole genome shotgun (WGS) entry which is preliminary data.</text>
</comment>
<dbReference type="EMBL" id="JAODUO010000050">
    <property type="protein sequence ID" value="KAK2191555.1"/>
    <property type="molecule type" value="Genomic_DNA"/>
</dbReference>
<protein>
    <recommendedName>
        <fullName evidence="2">TGFBR3/Endoglin-like N-terminal domain-containing protein</fullName>
    </recommendedName>
</protein>
<sequence>MVCFAAAGDPYNRHCDIADNFTSPYVSALFERYTIVSGCSSIEVTNTTTPSREVHVINLVNSEPRDDTVATPGGKRVVVRLDIKPIGDTAHYDHPLIFVLNSHRQVTWRIRSERLDNTSRHRFWVALMERVCCAVYQTTRSLTKATEASRRFTVV</sequence>
<dbReference type="Proteomes" id="UP001209878">
    <property type="component" value="Unassembled WGS sequence"/>
</dbReference>
<dbReference type="Pfam" id="PF26060">
    <property type="entry name" value="TGFBR3_N"/>
    <property type="match status" value="1"/>
</dbReference>
<accession>A0AAD9PB65</accession>
<proteinExistence type="predicted"/>
<keyword evidence="4" id="KW-1185">Reference proteome</keyword>
<reference evidence="3" key="1">
    <citation type="journal article" date="2023" name="Mol. Biol. Evol.">
        <title>Third-Generation Sequencing Reveals the Adaptive Role of the Epigenome in Three Deep-Sea Polychaetes.</title>
        <authorList>
            <person name="Perez M."/>
            <person name="Aroh O."/>
            <person name="Sun Y."/>
            <person name="Lan Y."/>
            <person name="Juniper S.K."/>
            <person name="Young C.R."/>
            <person name="Angers B."/>
            <person name="Qian P.Y."/>
        </authorList>
    </citation>
    <scope>NUCLEOTIDE SEQUENCE</scope>
    <source>
        <strain evidence="3">R07B-5</strain>
    </source>
</reference>
<evidence type="ECO:0000313" key="4">
    <source>
        <dbReference type="Proteomes" id="UP001209878"/>
    </source>
</evidence>
<evidence type="ECO:0000259" key="2">
    <source>
        <dbReference type="Pfam" id="PF26060"/>
    </source>
</evidence>
<dbReference type="InterPro" id="IPR058899">
    <property type="entry name" value="TGFBR3/Endoglin-like_N"/>
</dbReference>
<evidence type="ECO:0000313" key="3">
    <source>
        <dbReference type="EMBL" id="KAK2191555.1"/>
    </source>
</evidence>
<name>A0AAD9PB65_RIDPI</name>
<keyword evidence="1" id="KW-0325">Glycoprotein</keyword>
<feature type="domain" description="TGFBR3/Endoglin-like N-terminal" evidence="2">
    <location>
        <begin position="33"/>
        <end position="118"/>
    </location>
</feature>
<evidence type="ECO:0000256" key="1">
    <source>
        <dbReference type="ARBA" id="ARBA00023180"/>
    </source>
</evidence>
<gene>
    <name evidence="3" type="ORF">NP493_51g03002</name>
</gene>